<organism evidence="1 2">
    <name type="scientific">Candidatus Moanibacter tarae</name>
    <dbReference type="NCBI Taxonomy" id="2200854"/>
    <lineage>
        <taxon>Bacteria</taxon>
        <taxon>Pseudomonadati</taxon>
        <taxon>Verrucomicrobiota</taxon>
        <taxon>Opitutia</taxon>
        <taxon>Puniceicoccales</taxon>
        <taxon>Puniceicoccales incertae sedis</taxon>
        <taxon>Candidatus Moanibacter</taxon>
    </lineage>
</organism>
<evidence type="ECO:0000313" key="1">
    <source>
        <dbReference type="EMBL" id="AWT59563.1"/>
    </source>
</evidence>
<evidence type="ECO:0000313" key="2">
    <source>
        <dbReference type="Proteomes" id="UP000247465"/>
    </source>
</evidence>
<gene>
    <name evidence="1" type="ORF">DF168_00754</name>
</gene>
<dbReference type="EMBL" id="CP029803">
    <property type="protein sequence ID" value="AWT59563.1"/>
    <property type="molecule type" value="Genomic_DNA"/>
</dbReference>
<name>A0A2Z4ABX8_9BACT</name>
<dbReference type="Proteomes" id="UP000247465">
    <property type="component" value="Chromosome"/>
</dbReference>
<accession>A0A2Z4ABX8</accession>
<sequence>MLSDKGYLLTPRFRLYWIRRFEKRNGLYYGIDEEGYVSRYARDAL</sequence>
<reference evidence="1 2" key="1">
    <citation type="submission" date="2018-06" db="EMBL/GenBank/DDBJ databases">
        <title>Draft Genome Sequence of a Novel Marine Bacterium Related to the Verrucomicrobia.</title>
        <authorList>
            <person name="Vosseberg J."/>
            <person name="Martijn J."/>
            <person name="Ettema T.J.G."/>
        </authorList>
    </citation>
    <scope>NUCLEOTIDE SEQUENCE [LARGE SCALE GENOMIC DNA]</scope>
    <source>
        <strain evidence="1">TARA_B100001123</strain>
    </source>
</reference>
<dbReference type="KEGG" id="mtar:DF168_00754"/>
<proteinExistence type="predicted"/>
<dbReference type="AlphaFoldDB" id="A0A2Z4ABX8"/>
<protein>
    <submittedName>
        <fullName evidence="1">Uncharacterized protein</fullName>
    </submittedName>
</protein>